<dbReference type="PROSITE" id="PS50994">
    <property type="entry name" value="INTEGRASE"/>
    <property type="match status" value="1"/>
</dbReference>
<dbReference type="Pfam" id="PF13276">
    <property type="entry name" value="HTH_21"/>
    <property type="match status" value="1"/>
</dbReference>
<evidence type="ECO:0000259" key="3">
    <source>
        <dbReference type="PROSITE" id="PS50994"/>
    </source>
</evidence>
<keyword evidence="2" id="KW-0175">Coiled coil</keyword>
<evidence type="ECO:0000313" key="4">
    <source>
        <dbReference type="EMBL" id="MFI2318875.1"/>
    </source>
</evidence>
<feature type="coiled-coil region" evidence="2">
    <location>
        <begin position="68"/>
        <end position="95"/>
    </location>
</feature>
<dbReference type="InterPro" id="IPR048020">
    <property type="entry name" value="Transpos_IS3"/>
</dbReference>
<organism evidence="4 5">
    <name type="scientific">Nocardia beijingensis</name>
    <dbReference type="NCBI Taxonomy" id="95162"/>
    <lineage>
        <taxon>Bacteria</taxon>
        <taxon>Bacillati</taxon>
        <taxon>Actinomycetota</taxon>
        <taxon>Actinomycetes</taxon>
        <taxon>Mycobacteriales</taxon>
        <taxon>Nocardiaceae</taxon>
        <taxon>Nocardia</taxon>
    </lineage>
</organism>
<dbReference type="InterPro" id="IPR009057">
    <property type="entry name" value="Homeodomain-like_sf"/>
</dbReference>
<comment type="caution">
    <text evidence="4">The sequence shown here is derived from an EMBL/GenBank/DDBJ whole genome shotgun (WGS) entry which is preliminary data.</text>
</comment>
<dbReference type="Gene3D" id="1.10.10.10">
    <property type="entry name" value="Winged helix-like DNA-binding domain superfamily/Winged helix DNA-binding domain"/>
    <property type="match status" value="1"/>
</dbReference>
<evidence type="ECO:0000256" key="2">
    <source>
        <dbReference type="SAM" id="Coils"/>
    </source>
</evidence>
<accession>A0ABW7W7A9</accession>
<dbReference type="PANTHER" id="PTHR46889">
    <property type="entry name" value="TRANSPOSASE INSF FOR INSERTION SEQUENCE IS3B-RELATED"/>
    <property type="match status" value="1"/>
</dbReference>
<evidence type="ECO:0000256" key="1">
    <source>
        <dbReference type="ARBA" id="ARBA00002286"/>
    </source>
</evidence>
<comment type="function">
    <text evidence="1">Involved in the transposition of the insertion sequence.</text>
</comment>
<proteinExistence type="predicted"/>
<keyword evidence="5" id="KW-1185">Reference proteome</keyword>
<evidence type="ECO:0000313" key="5">
    <source>
        <dbReference type="Proteomes" id="UP001611450"/>
    </source>
</evidence>
<dbReference type="InterPro" id="IPR050900">
    <property type="entry name" value="Transposase_IS3/IS150/IS904"/>
</dbReference>
<dbReference type="EMBL" id="JBIRXV010000001">
    <property type="protein sequence ID" value="MFI2318875.1"/>
    <property type="molecule type" value="Genomic_DNA"/>
</dbReference>
<gene>
    <name evidence="4" type="ORF">ACH47G_00135</name>
</gene>
<dbReference type="Proteomes" id="UP001611450">
    <property type="component" value="Unassembled WGS sequence"/>
</dbReference>
<protein>
    <submittedName>
        <fullName evidence="4">IS3 family transposase</fullName>
    </submittedName>
</protein>
<dbReference type="InterPro" id="IPR036397">
    <property type="entry name" value="RNaseH_sf"/>
</dbReference>
<sequence>MSKRYPPEVREKAVRLALERLDEYGTPYAAAQALAPLVDVHFETLRIWIKKALAEGARPSGAAGAGLSSTEREELTKLRREVRDLKQANEILKLASGFLRAGTRPATSVIVGFIDEYRQVYGVESICRALSAHGVQIAPRTYRKARHRPPSARDITDAYLENALRDLAGKPEQVYGRRKMTRYLRRQGHDVAFCTVDRIMGELGLNGVVRGRKHRTTIPGKDGVRATDKLNRDFTAPAPGRVWVADFTYVSTWTGWAYVAFVFDAYSRAIVGWTAAATKTTALVDKALNMAVWRRGHYGHPVEPGLIFHTDAGSQYVSVRFTESLAVHGLSASVGSVGDAYDNALVESIIGLFKTEVINRHGPFKTLTEVEFALMEWCDWYNNARLHSRLDYLTPAEYEAAYYAQQPPRRPARV</sequence>
<dbReference type="InterPro" id="IPR001584">
    <property type="entry name" value="Integrase_cat-core"/>
</dbReference>
<dbReference type="RefSeq" id="WP_396946232.1">
    <property type="nucleotide sequence ID" value="NZ_JBIRXV010000001.1"/>
</dbReference>
<feature type="domain" description="Integrase catalytic" evidence="3">
    <location>
        <begin position="235"/>
        <end position="403"/>
    </location>
</feature>
<dbReference type="SUPFAM" id="SSF53098">
    <property type="entry name" value="Ribonuclease H-like"/>
    <property type="match status" value="1"/>
</dbReference>
<dbReference type="InterPro" id="IPR025948">
    <property type="entry name" value="HTH-like_dom"/>
</dbReference>
<reference evidence="4 5" key="1">
    <citation type="submission" date="2024-10" db="EMBL/GenBank/DDBJ databases">
        <title>The Natural Products Discovery Center: Release of the First 8490 Sequenced Strains for Exploring Actinobacteria Biosynthetic Diversity.</title>
        <authorList>
            <person name="Kalkreuter E."/>
            <person name="Kautsar S.A."/>
            <person name="Yang D."/>
            <person name="Bader C.D."/>
            <person name="Teijaro C.N."/>
            <person name="Fluegel L."/>
            <person name="Davis C.M."/>
            <person name="Simpson J.R."/>
            <person name="Lauterbach L."/>
            <person name="Steele A.D."/>
            <person name="Gui C."/>
            <person name="Meng S."/>
            <person name="Li G."/>
            <person name="Viehrig K."/>
            <person name="Ye F."/>
            <person name="Su P."/>
            <person name="Kiefer A.F."/>
            <person name="Nichols A."/>
            <person name="Cepeda A.J."/>
            <person name="Yan W."/>
            <person name="Fan B."/>
            <person name="Jiang Y."/>
            <person name="Adhikari A."/>
            <person name="Zheng C.-J."/>
            <person name="Schuster L."/>
            <person name="Cowan T.M."/>
            <person name="Smanski M.J."/>
            <person name="Chevrette M.G."/>
            <person name="De Carvalho L.P.S."/>
            <person name="Shen B."/>
        </authorList>
    </citation>
    <scope>NUCLEOTIDE SEQUENCE [LARGE SCALE GENOMIC DNA]</scope>
    <source>
        <strain evidence="4 5">NPDC019626</strain>
    </source>
</reference>
<dbReference type="PANTHER" id="PTHR46889:SF4">
    <property type="entry name" value="TRANSPOSASE INSO FOR INSERTION SEQUENCE ELEMENT IS911B-RELATED"/>
    <property type="match status" value="1"/>
</dbReference>
<dbReference type="SUPFAM" id="SSF46689">
    <property type="entry name" value="Homeodomain-like"/>
    <property type="match status" value="1"/>
</dbReference>
<dbReference type="Pfam" id="PF00665">
    <property type="entry name" value="rve"/>
    <property type="match status" value="1"/>
</dbReference>
<name>A0ABW7W7A9_9NOCA</name>
<dbReference type="Gene3D" id="3.30.420.10">
    <property type="entry name" value="Ribonuclease H-like superfamily/Ribonuclease H"/>
    <property type="match status" value="1"/>
</dbReference>
<dbReference type="InterPro" id="IPR036388">
    <property type="entry name" value="WH-like_DNA-bd_sf"/>
</dbReference>
<dbReference type="InterPro" id="IPR012337">
    <property type="entry name" value="RNaseH-like_sf"/>
</dbReference>
<dbReference type="NCBIfam" id="NF033516">
    <property type="entry name" value="transpos_IS3"/>
    <property type="match status" value="1"/>
</dbReference>
<dbReference type="Pfam" id="PF13333">
    <property type="entry name" value="rve_2"/>
    <property type="match status" value="1"/>
</dbReference>